<evidence type="ECO:0000313" key="1">
    <source>
        <dbReference type="EMBL" id="ESU40217.1"/>
    </source>
</evidence>
<evidence type="ECO:0000313" key="2">
    <source>
        <dbReference type="Proteomes" id="UP000018040"/>
    </source>
</evidence>
<feature type="non-terminal residue" evidence="1">
    <location>
        <position position="1"/>
    </location>
</feature>
<name>V6TPF7_GIAIN</name>
<reference evidence="1 2" key="2">
    <citation type="journal article" date="2013" name="Genome Biol. Evol.">
        <title>Genome sequencing of Giardia lamblia genotypes A2 and B isolates (DH and GS) and comparative analysis with the genomes of genotypes A1 and E (WB and Pig).</title>
        <authorList>
            <person name="Adam R.D."/>
            <person name="Dahlstrom E.W."/>
            <person name="Martens C.A."/>
            <person name="Bruno D.P."/>
            <person name="Barbian K.D."/>
            <person name="Ricklefs S.M."/>
            <person name="Hernandez M.M."/>
            <person name="Narla N.P."/>
            <person name="Patel R.B."/>
            <person name="Porcella S.F."/>
            <person name="Nash T.E."/>
        </authorList>
    </citation>
    <scope>NUCLEOTIDE SEQUENCE [LARGE SCALE GENOMIC DNA]</scope>
    <source>
        <strain evidence="1 2">GS</strain>
    </source>
</reference>
<gene>
    <name evidence="1" type="ORF">GSB_155084</name>
</gene>
<dbReference type="EMBL" id="AHHH01000279">
    <property type="protein sequence ID" value="ESU40217.1"/>
    <property type="molecule type" value="Genomic_DNA"/>
</dbReference>
<dbReference type="OrthoDB" id="18487at2759"/>
<dbReference type="InterPro" id="IPR005127">
    <property type="entry name" value="Giardia_VSP"/>
</dbReference>
<comment type="caution">
    <text evidence="1">The sequence shown here is derived from an EMBL/GenBank/DDBJ whole genome shotgun (WGS) entry which is preliminary data.</text>
</comment>
<dbReference type="AlphaFoldDB" id="V6TPF7"/>
<proteinExistence type="predicted"/>
<protein>
    <submittedName>
        <fullName evidence="1">Variant-specific surface protein</fullName>
    </submittedName>
</protein>
<dbReference type="Pfam" id="PF03302">
    <property type="entry name" value="VSP"/>
    <property type="match status" value="1"/>
</dbReference>
<dbReference type="Proteomes" id="UP000018040">
    <property type="component" value="Unassembled WGS sequence"/>
</dbReference>
<organism evidence="1 2">
    <name type="scientific">Giardia intestinalis</name>
    <name type="common">Giardia lamblia</name>
    <dbReference type="NCBI Taxonomy" id="5741"/>
    <lineage>
        <taxon>Eukaryota</taxon>
        <taxon>Metamonada</taxon>
        <taxon>Diplomonadida</taxon>
        <taxon>Hexamitidae</taxon>
        <taxon>Giardiinae</taxon>
        <taxon>Giardia</taxon>
    </lineage>
</organism>
<sequence>VVYDWSSVVFYPSLSLPHSVVLLCEPRCMLLCSPTCIQCYESVPRAGACYWTLLSGSACTSCESNSGGITGVRGCASCAVSTGNTGLVLCYLMKDSTTGGSDPNLSSGAIAGISVAVIAVVGDLVDSDRNAGTCIADASDRERCRCAAWPAEVGLRRPPVQIRAYASYRQAAERWVR</sequence>
<accession>V6TPF7</accession>
<reference evidence="2" key="1">
    <citation type="submission" date="2012-02" db="EMBL/GenBank/DDBJ databases">
        <title>Genome sequencing of Giardia lamblia Genotypes A2 and B isolates (DH and GS) and comparative analysis with the genomes of Genotypes A1 and E (WB and Pig).</title>
        <authorList>
            <person name="Adam R."/>
            <person name="Dahlstrom E."/>
            <person name="Martens C."/>
            <person name="Bruno D."/>
            <person name="Barbian K."/>
            <person name="Porcella S.F."/>
            <person name="Nash T."/>
        </authorList>
    </citation>
    <scope>NUCLEOTIDE SEQUENCE</scope>
    <source>
        <strain evidence="2">GS</strain>
    </source>
</reference>